<evidence type="ECO:0000256" key="1">
    <source>
        <dbReference type="SAM" id="Coils"/>
    </source>
</evidence>
<feature type="signal peptide" evidence="2">
    <location>
        <begin position="1"/>
        <end position="30"/>
    </location>
</feature>
<feature type="chain" id="PRO_5024418821" evidence="2">
    <location>
        <begin position="31"/>
        <end position="355"/>
    </location>
</feature>
<keyword evidence="2" id="KW-0732">Signal</keyword>
<evidence type="ECO:0000313" key="3">
    <source>
        <dbReference type="EMBL" id="BBO92957.1"/>
    </source>
</evidence>
<accession>A0A5K8AJS5</accession>
<keyword evidence="4" id="KW-1185">Reference proteome</keyword>
<feature type="coiled-coil region" evidence="1">
    <location>
        <begin position="170"/>
        <end position="223"/>
    </location>
</feature>
<keyword evidence="1" id="KW-0175">Coiled coil</keyword>
<evidence type="ECO:0000256" key="2">
    <source>
        <dbReference type="SAM" id="SignalP"/>
    </source>
</evidence>
<name>A0A5K8AJS5_9BACT</name>
<evidence type="ECO:0000313" key="4">
    <source>
        <dbReference type="Proteomes" id="UP000422108"/>
    </source>
</evidence>
<sequence length="355" mass="40275">MMGMVHGRRRLNVILCLLSLIPVAPMSTYAAYTRTGAGSDRAVEIAMQAKDRVERNGKLLKESSHDLFKDFAERTVALQNLIDTRQDLERAGFLNRDDPDGQARRAHINGKILVEVGALKTICDQHLDKLLASLERFDETVASSIIDAQATRSINSNYELNLDQYLKHEKTRFEQASRDAEASLREYEEATNDRQKKRYRERYNRAKKRLIQIEQRRRLYQARLQGADMNQKITALIREKIREEGHDIPTRFRQVMADLYNTFSKITPIAEVGGTDSPEILANLGFSNMTEIRSTLVLVDGAIGKLGGVLDDMVNDVISGLDEITVVSGNGISTEAISVEEEMEFLRQQRETWEG</sequence>
<proteinExistence type="predicted"/>
<dbReference type="AlphaFoldDB" id="A0A5K8AJS5"/>
<protein>
    <submittedName>
        <fullName evidence="3">Uncharacterized protein</fullName>
    </submittedName>
</protein>
<reference evidence="3 4" key="1">
    <citation type="submission" date="2019-11" db="EMBL/GenBank/DDBJ databases">
        <title>Comparative genomics of hydrocarbon-degrading Desulfosarcina strains.</title>
        <authorList>
            <person name="Watanabe M."/>
            <person name="Kojima H."/>
            <person name="Fukui M."/>
        </authorList>
    </citation>
    <scope>NUCLEOTIDE SEQUENCE [LARGE SCALE GENOMIC DNA]</scope>
    <source>
        <strain evidence="4">oXyS1</strain>
    </source>
</reference>
<dbReference type="Proteomes" id="UP000422108">
    <property type="component" value="Chromosome"/>
</dbReference>
<organism evidence="3 4">
    <name type="scientific">Desulfosarcina ovata subsp. ovata</name>
    <dbReference type="NCBI Taxonomy" id="2752305"/>
    <lineage>
        <taxon>Bacteria</taxon>
        <taxon>Pseudomonadati</taxon>
        <taxon>Thermodesulfobacteriota</taxon>
        <taxon>Desulfobacteria</taxon>
        <taxon>Desulfobacterales</taxon>
        <taxon>Desulfosarcinaceae</taxon>
        <taxon>Desulfosarcina</taxon>
    </lineage>
</organism>
<gene>
    <name evidence="3" type="ORF">DSCOOX_61370</name>
</gene>
<dbReference type="EMBL" id="AP021879">
    <property type="protein sequence ID" value="BBO92957.1"/>
    <property type="molecule type" value="Genomic_DNA"/>
</dbReference>